<dbReference type="EMBL" id="GBRH01251370">
    <property type="protein sequence ID" value="JAD46525.1"/>
    <property type="molecule type" value="Transcribed_RNA"/>
</dbReference>
<dbReference type="AlphaFoldDB" id="A0A0A9AC01"/>
<accession>A0A0A9AC01</accession>
<evidence type="ECO:0000313" key="1">
    <source>
        <dbReference type="EMBL" id="JAD46525.1"/>
    </source>
</evidence>
<organism evidence="1">
    <name type="scientific">Arundo donax</name>
    <name type="common">Giant reed</name>
    <name type="synonym">Donax arundinaceus</name>
    <dbReference type="NCBI Taxonomy" id="35708"/>
    <lineage>
        <taxon>Eukaryota</taxon>
        <taxon>Viridiplantae</taxon>
        <taxon>Streptophyta</taxon>
        <taxon>Embryophyta</taxon>
        <taxon>Tracheophyta</taxon>
        <taxon>Spermatophyta</taxon>
        <taxon>Magnoliopsida</taxon>
        <taxon>Liliopsida</taxon>
        <taxon>Poales</taxon>
        <taxon>Poaceae</taxon>
        <taxon>PACMAD clade</taxon>
        <taxon>Arundinoideae</taxon>
        <taxon>Arundineae</taxon>
        <taxon>Arundo</taxon>
    </lineage>
</organism>
<proteinExistence type="predicted"/>
<reference evidence="1" key="2">
    <citation type="journal article" date="2015" name="Data Brief">
        <title>Shoot transcriptome of the giant reed, Arundo donax.</title>
        <authorList>
            <person name="Barrero R.A."/>
            <person name="Guerrero F.D."/>
            <person name="Moolhuijzen P."/>
            <person name="Goolsby J.A."/>
            <person name="Tidwell J."/>
            <person name="Bellgard S.E."/>
            <person name="Bellgard M.I."/>
        </authorList>
    </citation>
    <scope>NUCLEOTIDE SEQUENCE</scope>
    <source>
        <tissue evidence="1">Shoot tissue taken approximately 20 cm above the soil surface</tissue>
    </source>
</reference>
<name>A0A0A9AC01_ARUDO</name>
<sequence>MVLSITHQTCAYNLKCFKKRGH</sequence>
<reference evidence="1" key="1">
    <citation type="submission" date="2014-09" db="EMBL/GenBank/DDBJ databases">
        <authorList>
            <person name="Magalhaes I.L.F."/>
            <person name="Oliveira U."/>
            <person name="Santos F.R."/>
            <person name="Vidigal T.H.D.A."/>
            <person name="Brescovit A.D."/>
            <person name="Santos A.J."/>
        </authorList>
    </citation>
    <scope>NUCLEOTIDE SEQUENCE</scope>
    <source>
        <tissue evidence="1">Shoot tissue taken approximately 20 cm above the soil surface</tissue>
    </source>
</reference>
<protein>
    <submittedName>
        <fullName evidence="1">Uncharacterized protein</fullName>
    </submittedName>
</protein>